<protein>
    <submittedName>
        <fullName evidence="2">Pentapeptide repeat-containing protein</fullName>
    </submittedName>
</protein>
<evidence type="ECO:0000313" key="2">
    <source>
        <dbReference type="EMBL" id="UYM05991.1"/>
    </source>
</evidence>
<dbReference type="Pfam" id="PF13599">
    <property type="entry name" value="Pentapeptide_4"/>
    <property type="match status" value="1"/>
</dbReference>
<evidence type="ECO:0000313" key="3">
    <source>
        <dbReference type="Proteomes" id="UP001164390"/>
    </source>
</evidence>
<reference evidence="2" key="1">
    <citation type="submission" date="2022-01" db="EMBL/GenBank/DDBJ databases">
        <title>Nocardioidaceae gen. sp. A5X3R13.</title>
        <authorList>
            <person name="Lopez Marin M.A."/>
            <person name="Uhlik O."/>
        </authorList>
    </citation>
    <scope>NUCLEOTIDE SEQUENCE</scope>
    <source>
        <strain evidence="2">A5X3R13</strain>
    </source>
</reference>
<name>A0AA46TIT2_9ACTN</name>
<dbReference type="AlphaFoldDB" id="A0AA46TIT2"/>
<dbReference type="Gene3D" id="2.160.20.80">
    <property type="entry name" value="E3 ubiquitin-protein ligase SopA"/>
    <property type="match status" value="1"/>
</dbReference>
<dbReference type="EMBL" id="CP094970">
    <property type="protein sequence ID" value="UYM05991.1"/>
    <property type="molecule type" value="Genomic_DNA"/>
</dbReference>
<gene>
    <name evidence="2" type="ORF">L0C25_02650</name>
</gene>
<proteinExistence type="predicted"/>
<dbReference type="Proteomes" id="UP001164390">
    <property type="component" value="Chromosome"/>
</dbReference>
<dbReference type="InterPro" id="IPR001646">
    <property type="entry name" value="5peptide_repeat"/>
</dbReference>
<organism evidence="2 3">
    <name type="scientific">Solicola gregarius</name>
    <dbReference type="NCBI Taxonomy" id="2908642"/>
    <lineage>
        <taxon>Bacteria</taxon>
        <taxon>Bacillati</taxon>
        <taxon>Actinomycetota</taxon>
        <taxon>Actinomycetes</taxon>
        <taxon>Propionibacteriales</taxon>
        <taxon>Nocardioidaceae</taxon>
        <taxon>Solicola</taxon>
    </lineage>
</organism>
<keyword evidence="3" id="KW-1185">Reference proteome</keyword>
<sequence>MTDPRVPTPPRLPDELPVAAEPIRSDATVSGLAYADLDLSGAAFELTEVDECRFAASRWAASTWRRCVIGDAVVDECDLGNVAMTDCGWQRVAVARSRLTGIDLSGCTVQNVRLTGCAVDLSNWRFATLRRVVFDGCKVTGGDFASASLTDVRFVDCNLTGADFREVTLDRVRFEACVLDGIGGVTSLAGATIDPLDLVGLGYQLASALGIAIAPAGAHIPE</sequence>
<accession>A0AA46TIT2</accession>
<dbReference type="KEGG" id="sgrg:L0C25_02650"/>
<dbReference type="SUPFAM" id="SSF141571">
    <property type="entry name" value="Pentapeptide repeat-like"/>
    <property type="match status" value="1"/>
</dbReference>
<dbReference type="RefSeq" id="WP_271634837.1">
    <property type="nucleotide sequence ID" value="NZ_CP094970.1"/>
</dbReference>
<keyword evidence="1" id="KW-0677">Repeat</keyword>
<dbReference type="PANTHER" id="PTHR47485">
    <property type="entry name" value="THYLAKOID LUMENAL 17.4 KDA PROTEIN, CHLOROPLASTIC"/>
    <property type="match status" value="1"/>
</dbReference>
<dbReference type="PANTHER" id="PTHR47485:SF1">
    <property type="entry name" value="THYLAKOID LUMENAL 17.4 KDA PROTEIN, CHLOROPLASTIC"/>
    <property type="match status" value="1"/>
</dbReference>
<evidence type="ECO:0000256" key="1">
    <source>
        <dbReference type="ARBA" id="ARBA00022737"/>
    </source>
</evidence>